<comment type="caution">
    <text evidence="2">The sequence shown here is derived from an EMBL/GenBank/DDBJ whole genome shotgun (WGS) entry which is preliminary data.</text>
</comment>
<evidence type="ECO:0000313" key="3">
    <source>
        <dbReference type="Proteomes" id="UP000195160"/>
    </source>
</evidence>
<dbReference type="AlphaFoldDB" id="A0A9X6RAM1"/>
<keyword evidence="1" id="KW-0472">Membrane</keyword>
<organism evidence="2 3">
    <name type="scientific">Bacillus thuringiensis subsp. medellin</name>
    <dbReference type="NCBI Taxonomy" id="79672"/>
    <lineage>
        <taxon>Bacteria</taxon>
        <taxon>Bacillati</taxon>
        <taxon>Bacillota</taxon>
        <taxon>Bacilli</taxon>
        <taxon>Bacillales</taxon>
        <taxon>Bacillaceae</taxon>
        <taxon>Bacillus</taxon>
        <taxon>Bacillus cereus group</taxon>
    </lineage>
</organism>
<sequence length="60" mass="6721">MKPFEVFPFVFLGAGLLFILMIVLVNVLFLALEIELPNPLKFALPGMITSLIMLVVINFL</sequence>
<keyword evidence="1" id="KW-0812">Transmembrane</keyword>
<dbReference type="RefSeq" id="WP_088069741.1">
    <property type="nucleotide sequence ID" value="NZ_MOOV01000252.1"/>
</dbReference>
<dbReference type="Proteomes" id="UP000195160">
    <property type="component" value="Unassembled WGS sequence"/>
</dbReference>
<reference evidence="2 3" key="1">
    <citation type="submission" date="2016-10" db="EMBL/GenBank/DDBJ databases">
        <title>Comparative genomics of Bacillus thuringiensis reveals a path to pathogens against multiple invertebrate hosts.</title>
        <authorList>
            <person name="Zheng J."/>
            <person name="Gao Q."/>
            <person name="Liu H."/>
            <person name="Peng D."/>
            <person name="Ruan L."/>
            <person name="Sun M."/>
        </authorList>
    </citation>
    <scope>NUCLEOTIDE SEQUENCE [LARGE SCALE GENOMIC DNA]</scope>
    <source>
        <strain evidence="2">T30001</strain>
    </source>
</reference>
<proteinExistence type="predicted"/>
<feature type="transmembrane region" description="Helical" evidence="1">
    <location>
        <begin position="6"/>
        <end position="30"/>
    </location>
</feature>
<keyword evidence="1" id="KW-1133">Transmembrane helix</keyword>
<evidence type="ECO:0000313" key="2">
    <source>
        <dbReference type="EMBL" id="OUB88502.1"/>
    </source>
</evidence>
<name>A0A9X6RAM1_BACTV</name>
<accession>A0A9X6RAM1</accession>
<protein>
    <submittedName>
        <fullName evidence="2">Uncharacterized protein</fullName>
    </submittedName>
</protein>
<evidence type="ECO:0000256" key="1">
    <source>
        <dbReference type="SAM" id="Phobius"/>
    </source>
</evidence>
<feature type="transmembrane region" description="Helical" evidence="1">
    <location>
        <begin position="42"/>
        <end position="59"/>
    </location>
</feature>
<gene>
    <name evidence="2" type="ORF">BK784_28720</name>
</gene>
<dbReference type="EMBL" id="MOOV01000252">
    <property type="protein sequence ID" value="OUB88502.1"/>
    <property type="molecule type" value="Genomic_DNA"/>
</dbReference>